<evidence type="ECO:0000313" key="11">
    <source>
        <dbReference type="EMBL" id="JAP70056.1"/>
    </source>
</evidence>
<evidence type="ECO:0000256" key="5">
    <source>
        <dbReference type="ARBA" id="ARBA00023049"/>
    </source>
</evidence>
<evidence type="ECO:0000256" key="4">
    <source>
        <dbReference type="ARBA" id="ARBA00022833"/>
    </source>
</evidence>
<keyword evidence="3 9" id="KW-0378">Hydrolase</keyword>
<dbReference type="AlphaFoldDB" id="A0A131XWL2"/>
<evidence type="ECO:0000256" key="1">
    <source>
        <dbReference type="ARBA" id="ARBA00022670"/>
    </source>
</evidence>
<reference evidence="11" key="1">
    <citation type="submission" date="2016-02" db="EMBL/GenBank/DDBJ databases">
        <title>RNAseq analyses of the midgut from blood- or serum-fed Ixodes ricinus ticks.</title>
        <authorList>
            <person name="Perner J."/>
            <person name="Provaznik J."/>
            <person name="Schrenkova J."/>
            <person name="Urbanova V."/>
            <person name="Ribeiro J.M."/>
            <person name="Kopacek P."/>
        </authorList>
    </citation>
    <scope>NUCLEOTIDE SEQUENCE</scope>
    <source>
        <tissue evidence="11">Gut</tissue>
    </source>
</reference>
<evidence type="ECO:0000256" key="2">
    <source>
        <dbReference type="ARBA" id="ARBA00022723"/>
    </source>
</evidence>
<evidence type="ECO:0000256" key="6">
    <source>
        <dbReference type="ARBA" id="ARBA00038233"/>
    </source>
</evidence>
<proteinExistence type="evidence at transcript level"/>
<feature type="domain" description="Peptidase M48" evidence="10">
    <location>
        <begin position="183"/>
        <end position="351"/>
    </location>
</feature>
<organism evidence="11">
    <name type="scientific">Ixodes ricinus</name>
    <name type="common">Common tick</name>
    <name type="synonym">Acarus ricinus</name>
    <dbReference type="NCBI Taxonomy" id="34613"/>
    <lineage>
        <taxon>Eukaryota</taxon>
        <taxon>Metazoa</taxon>
        <taxon>Ecdysozoa</taxon>
        <taxon>Arthropoda</taxon>
        <taxon>Chelicerata</taxon>
        <taxon>Arachnida</taxon>
        <taxon>Acari</taxon>
        <taxon>Parasitiformes</taxon>
        <taxon>Ixodida</taxon>
        <taxon>Ixodoidea</taxon>
        <taxon>Ixodidae</taxon>
        <taxon>Ixodinae</taxon>
        <taxon>Ixodes</taxon>
    </lineage>
</organism>
<dbReference type="InterPro" id="IPR051156">
    <property type="entry name" value="Mito/Outer_Membr_Metalloprot"/>
</dbReference>
<dbReference type="GO" id="GO:0046872">
    <property type="term" value="F:metal ion binding"/>
    <property type="evidence" value="ECO:0007669"/>
    <property type="project" value="UniProtKB-KW"/>
</dbReference>
<keyword evidence="1 9" id="KW-0645">Protease</keyword>
<comment type="similarity">
    <text evidence="6 9">Belongs to the peptidase M48 family.</text>
</comment>
<dbReference type="Pfam" id="PF01435">
    <property type="entry name" value="Peptidase_M48"/>
    <property type="match status" value="1"/>
</dbReference>
<keyword evidence="2" id="KW-0479">Metal-binding</keyword>
<evidence type="ECO:0000256" key="8">
    <source>
        <dbReference type="ARBA" id="ARBA00042978"/>
    </source>
</evidence>
<protein>
    <recommendedName>
        <fullName evidence="7">Metalloendopeptidase OMA1, mitochondrial</fullName>
    </recommendedName>
    <alternativeName>
        <fullName evidence="8">Overlapping with the m-AAA protease 1 homolog</fullName>
    </alternativeName>
</protein>
<dbReference type="GO" id="GO:0005743">
    <property type="term" value="C:mitochondrial inner membrane"/>
    <property type="evidence" value="ECO:0007669"/>
    <property type="project" value="TreeGrafter"/>
</dbReference>
<keyword evidence="5 9" id="KW-0482">Metalloprotease</keyword>
<dbReference type="InterPro" id="IPR001915">
    <property type="entry name" value="Peptidase_M48"/>
</dbReference>
<comment type="cofactor">
    <cofactor evidence="9">
        <name>Zn(2+)</name>
        <dbReference type="ChEBI" id="CHEBI:29105"/>
    </cofactor>
    <text evidence="9">Binds 1 zinc ion per subunit.</text>
</comment>
<evidence type="ECO:0000256" key="7">
    <source>
        <dbReference type="ARBA" id="ARBA00040360"/>
    </source>
</evidence>
<evidence type="ECO:0000259" key="10">
    <source>
        <dbReference type="Pfam" id="PF01435"/>
    </source>
</evidence>
<keyword evidence="4 9" id="KW-0862">Zinc</keyword>
<dbReference type="EMBL" id="GEFM01005740">
    <property type="protein sequence ID" value="JAP70056.1"/>
    <property type="molecule type" value="mRNA"/>
</dbReference>
<dbReference type="CDD" id="cd07331">
    <property type="entry name" value="M48C_Oma1_like"/>
    <property type="match status" value="1"/>
</dbReference>
<sequence>MLGVRYLALSRTLIVGRCTRTPVVFENLPRTVRLADAAQRFHTTPKQCINPVFLLVAKQLTKGLAVLSGRGFRKWWLNLPPNKKAYFIDTAVRNRWKIAASAGAVSALGGVYYVSHIQETPITKRRRFVAFTPEQFQKVSDFEFEVQYELFKNHLVPSGHPMYARVVRVANQLLRGNEDIDTIHRLSWSVSVIDSPMQNAFVLPSGQIFVFSGMLQLCSNDEQLGAVLAHEMAHCVLGHGAEQVSYVHLVDMVIIVFLAAIWAVMPTDGIAAVTHWFFNKVVSLLLKLPYSRKLELEADEVGLQLAAKACFDVREASAFWSKMSLVQSQEENVEFLSTHPSHDRRSEHLDNLMNSAIELRQQCRCPALPHKDPRVLLSVLKQELEARRRDPGYREGVVVLQRPR</sequence>
<evidence type="ECO:0000256" key="9">
    <source>
        <dbReference type="RuleBase" id="RU003983"/>
    </source>
</evidence>
<dbReference type="GO" id="GO:0034982">
    <property type="term" value="P:mitochondrial protein processing"/>
    <property type="evidence" value="ECO:0007669"/>
    <property type="project" value="TreeGrafter"/>
</dbReference>
<dbReference type="Gene3D" id="3.30.2010.10">
    <property type="entry name" value="Metalloproteases ('zincins'), catalytic domain"/>
    <property type="match status" value="1"/>
</dbReference>
<accession>A0A131XWL2</accession>
<dbReference type="PANTHER" id="PTHR22726:SF1">
    <property type="entry name" value="METALLOENDOPEPTIDASE OMA1, MITOCHONDRIAL"/>
    <property type="match status" value="1"/>
</dbReference>
<evidence type="ECO:0000256" key="3">
    <source>
        <dbReference type="ARBA" id="ARBA00022801"/>
    </source>
</evidence>
<dbReference type="GO" id="GO:0006515">
    <property type="term" value="P:protein quality control for misfolded or incompletely synthesized proteins"/>
    <property type="evidence" value="ECO:0007669"/>
    <property type="project" value="TreeGrafter"/>
</dbReference>
<name>A0A131XWL2_IXORI</name>
<dbReference type="GO" id="GO:0004222">
    <property type="term" value="F:metalloendopeptidase activity"/>
    <property type="evidence" value="ECO:0007669"/>
    <property type="project" value="InterPro"/>
</dbReference>
<dbReference type="PANTHER" id="PTHR22726">
    <property type="entry name" value="METALLOENDOPEPTIDASE OMA1"/>
    <property type="match status" value="1"/>
</dbReference>